<accession>A0AA88B6J2</accession>
<dbReference type="Pfam" id="PF01547">
    <property type="entry name" value="SBP_bac_1"/>
    <property type="match status" value="1"/>
</dbReference>
<dbReference type="PROSITE" id="PS51318">
    <property type="entry name" value="TAT"/>
    <property type="match status" value="1"/>
</dbReference>
<dbReference type="Proteomes" id="UP000625079">
    <property type="component" value="Unassembled WGS sequence"/>
</dbReference>
<organism evidence="6 7">
    <name type="scientific">Bradyrhizobium guangdongense</name>
    <dbReference type="NCBI Taxonomy" id="1325090"/>
    <lineage>
        <taxon>Bacteria</taxon>
        <taxon>Pseudomonadati</taxon>
        <taxon>Pseudomonadota</taxon>
        <taxon>Alphaproteobacteria</taxon>
        <taxon>Hyphomicrobiales</taxon>
        <taxon>Nitrobacteraceae</taxon>
        <taxon>Bradyrhizobium</taxon>
    </lineage>
</organism>
<reference evidence="6" key="1">
    <citation type="journal article" date="2014" name="Int. J. Syst. Evol. Microbiol.">
        <title>Complete genome sequence of Corynebacterium casei LMG S-19264T (=DSM 44701T), isolated from a smear-ripened cheese.</title>
        <authorList>
            <consortium name="US DOE Joint Genome Institute (JGI-PGF)"/>
            <person name="Walter F."/>
            <person name="Albersmeier A."/>
            <person name="Kalinowski J."/>
            <person name="Ruckert C."/>
        </authorList>
    </citation>
    <scope>NUCLEOTIDE SEQUENCE</scope>
    <source>
        <strain evidence="6">CGMCC 1.15034</strain>
    </source>
</reference>
<dbReference type="PANTHER" id="PTHR43649:SF34">
    <property type="entry name" value="ABC TRANSPORTER PERIPLASMIC-BINDING PROTEIN YCJN-RELATED"/>
    <property type="match status" value="1"/>
</dbReference>
<evidence type="ECO:0000256" key="3">
    <source>
        <dbReference type="ARBA" id="ARBA00022448"/>
    </source>
</evidence>
<evidence type="ECO:0000313" key="7">
    <source>
        <dbReference type="Proteomes" id="UP000625079"/>
    </source>
</evidence>
<proteinExistence type="inferred from homology"/>
<keyword evidence="3" id="KW-0813">Transport</keyword>
<evidence type="ECO:0000256" key="5">
    <source>
        <dbReference type="ARBA" id="ARBA00022764"/>
    </source>
</evidence>
<dbReference type="InterPro" id="IPR050490">
    <property type="entry name" value="Bact_solute-bd_prot1"/>
</dbReference>
<comment type="subcellular location">
    <subcellularLocation>
        <location evidence="1">Periplasm</location>
    </subcellularLocation>
</comment>
<comment type="similarity">
    <text evidence="2">Belongs to the bacterial solute-binding protein 1 family.</text>
</comment>
<evidence type="ECO:0000256" key="2">
    <source>
        <dbReference type="ARBA" id="ARBA00008520"/>
    </source>
</evidence>
<dbReference type="Gene3D" id="3.40.190.10">
    <property type="entry name" value="Periplasmic binding protein-like II"/>
    <property type="match status" value="1"/>
</dbReference>
<name>A0AA88B6J2_9BRAD</name>
<protein>
    <recommendedName>
        <fullName evidence="8">ABC transporter substrate-binding protein</fullName>
    </recommendedName>
</protein>
<comment type="caution">
    <text evidence="6">The sequence shown here is derived from an EMBL/GenBank/DDBJ whole genome shotgun (WGS) entry which is preliminary data.</text>
</comment>
<evidence type="ECO:0008006" key="8">
    <source>
        <dbReference type="Google" id="ProtNLM"/>
    </source>
</evidence>
<reference evidence="6" key="2">
    <citation type="submission" date="2022-12" db="EMBL/GenBank/DDBJ databases">
        <authorList>
            <person name="Sun Q."/>
            <person name="Zhou Y."/>
        </authorList>
    </citation>
    <scope>NUCLEOTIDE SEQUENCE</scope>
    <source>
        <strain evidence="6">CGMCC 1.15034</strain>
    </source>
</reference>
<dbReference type="GO" id="GO:0042597">
    <property type="term" value="C:periplasmic space"/>
    <property type="evidence" value="ECO:0007669"/>
    <property type="project" value="UniProtKB-SubCell"/>
</dbReference>
<evidence type="ECO:0000313" key="6">
    <source>
        <dbReference type="EMBL" id="GGI20637.1"/>
    </source>
</evidence>
<dbReference type="InterPro" id="IPR019546">
    <property type="entry name" value="TAT_signal_bac_arc"/>
</dbReference>
<evidence type="ECO:0000256" key="1">
    <source>
        <dbReference type="ARBA" id="ARBA00004418"/>
    </source>
</evidence>
<dbReference type="SUPFAM" id="SSF53850">
    <property type="entry name" value="Periplasmic binding protein-like II"/>
    <property type="match status" value="1"/>
</dbReference>
<evidence type="ECO:0000256" key="4">
    <source>
        <dbReference type="ARBA" id="ARBA00022729"/>
    </source>
</evidence>
<keyword evidence="4" id="KW-0732">Signal</keyword>
<dbReference type="PANTHER" id="PTHR43649">
    <property type="entry name" value="ARABINOSE-BINDING PROTEIN-RELATED"/>
    <property type="match status" value="1"/>
</dbReference>
<dbReference type="InterPro" id="IPR006311">
    <property type="entry name" value="TAT_signal"/>
</dbReference>
<dbReference type="NCBIfam" id="TIGR01409">
    <property type="entry name" value="TAT_signal_seq"/>
    <property type="match status" value="1"/>
</dbReference>
<dbReference type="AlphaFoldDB" id="A0AA88B6J2"/>
<dbReference type="InterPro" id="IPR006059">
    <property type="entry name" value="SBP"/>
</dbReference>
<keyword evidence="5" id="KW-0574">Periplasm</keyword>
<gene>
    <name evidence="6" type="ORF">GCM10010987_10350</name>
</gene>
<dbReference type="EMBL" id="BMHC01000001">
    <property type="protein sequence ID" value="GGI20637.1"/>
    <property type="molecule type" value="Genomic_DNA"/>
</dbReference>
<sequence>MATGENFMDKLSLGAPSSKANVSDIDRRRFLKTTAGAAAGIAGSLSAPYVNAQSGVTLRILNAETTAASQSALRDACNEYESKFGVKIVVDSTPISGGYAKSMAAINAGAPYDIATAGYIAHILQYAMAGHIVPLTDLVKKYSWGKQGTWSYKGENWFYPYDYNLVTVFYRKDLYQEKGLKVPNTWAEFLENCRALTVAKDGNIERGGCVIPLASDSATNWASFGNLFADAPKFYDDKWNVVLDAPGNAGPTGRFLDLYADLYKTMPAGMNTVSYAELMSLFATGKVAHTVYSGRVVEALEARNPDLANKYGIFASPDSAGKQNALSFAFDGFILYKTKQTEAAFKFLQWFIDAHYIRWLHSAWMNFQPARLDIYEDPRWKNHPMIQKHWATMEQMKSFIDEDSKTVLNSIDMTGPSFDLRPCKVFDANIMPEMLQNRVLKNMSSSDCVKAAADRIRKIG</sequence>